<dbReference type="Proteomes" id="UP000887578">
    <property type="component" value="Unplaced"/>
</dbReference>
<sequence>MDLTLTKVKTPFFYTWKIPESQIQRLQNNSFNGFIFSEQFYVLNLSNVKYFFEFYPNGRNENRGKSEIYFYLDPGKDRQIEARFKVFIDSGGGGDNNNSIKCNHVFESFERINCRKMKHLFNSEKKLIVNGFLVIKVEGTLKVKKDALENRIFDNGNLWEQNNGSKNFTIVVGGKEIQKWSLNSQCQVHKNILASESIAFANFFDSLTPDSPCSNVVEITGYPHHIVETAIKFCYFRNFVVPLTFEDAILLLQFFDEYKIELLKKQFEEFLITQISVTTVTRLGQCAIKCHAKQLQERCDAFYYSNR</sequence>
<accession>A0A914PH44</accession>
<evidence type="ECO:0000313" key="3">
    <source>
        <dbReference type="WBParaSite" id="PDA_v2.g14092.t1"/>
    </source>
</evidence>
<dbReference type="SUPFAM" id="SSF54695">
    <property type="entry name" value="POZ domain"/>
    <property type="match status" value="1"/>
</dbReference>
<organism evidence="2 3">
    <name type="scientific">Panagrolaimus davidi</name>
    <dbReference type="NCBI Taxonomy" id="227884"/>
    <lineage>
        <taxon>Eukaryota</taxon>
        <taxon>Metazoa</taxon>
        <taxon>Ecdysozoa</taxon>
        <taxon>Nematoda</taxon>
        <taxon>Chromadorea</taxon>
        <taxon>Rhabditida</taxon>
        <taxon>Tylenchina</taxon>
        <taxon>Panagrolaimomorpha</taxon>
        <taxon>Panagrolaimoidea</taxon>
        <taxon>Panagrolaimidae</taxon>
        <taxon>Panagrolaimus</taxon>
    </lineage>
</organism>
<dbReference type="SUPFAM" id="SSF49599">
    <property type="entry name" value="TRAF domain-like"/>
    <property type="match status" value="1"/>
</dbReference>
<name>A0A914PH44_9BILA</name>
<dbReference type="Pfam" id="PF00651">
    <property type="entry name" value="BTB"/>
    <property type="match status" value="1"/>
</dbReference>
<dbReference type="PANTHER" id="PTHR24413">
    <property type="entry name" value="SPECKLE-TYPE POZ PROTEIN"/>
    <property type="match status" value="1"/>
</dbReference>
<feature type="domain" description="BTB" evidence="1">
    <location>
        <begin position="166"/>
        <end position="243"/>
    </location>
</feature>
<dbReference type="WBParaSite" id="PDA_v2.g14092.t1">
    <property type="protein sequence ID" value="PDA_v2.g14092.t1"/>
    <property type="gene ID" value="PDA_v2.g14092"/>
</dbReference>
<proteinExistence type="predicted"/>
<protein>
    <submittedName>
        <fullName evidence="3">BTB domain-containing protein</fullName>
    </submittedName>
</protein>
<keyword evidence="2" id="KW-1185">Reference proteome</keyword>
<dbReference type="InterPro" id="IPR008974">
    <property type="entry name" value="TRAF-like"/>
</dbReference>
<dbReference type="Gene3D" id="2.60.210.10">
    <property type="entry name" value="Apoptosis, Tumor Necrosis Factor Receptor Associated Protein 2, Chain A"/>
    <property type="match status" value="1"/>
</dbReference>
<evidence type="ECO:0000313" key="2">
    <source>
        <dbReference type="Proteomes" id="UP000887578"/>
    </source>
</evidence>
<reference evidence="3" key="1">
    <citation type="submission" date="2022-11" db="UniProtKB">
        <authorList>
            <consortium name="WormBaseParasite"/>
        </authorList>
    </citation>
    <scope>IDENTIFICATION</scope>
</reference>
<evidence type="ECO:0000259" key="1">
    <source>
        <dbReference type="PROSITE" id="PS50097"/>
    </source>
</evidence>
<dbReference type="AlphaFoldDB" id="A0A914PH44"/>
<dbReference type="InterPro" id="IPR000210">
    <property type="entry name" value="BTB/POZ_dom"/>
</dbReference>
<dbReference type="PROSITE" id="PS50097">
    <property type="entry name" value="BTB"/>
    <property type="match status" value="1"/>
</dbReference>
<dbReference type="Gene3D" id="3.30.710.10">
    <property type="entry name" value="Potassium Channel Kv1.1, Chain A"/>
    <property type="match status" value="1"/>
</dbReference>
<dbReference type="InterPro" id="IPR011333">
    <property type="entry name" value="SKP1/BTB/POZ_sf"/>
</dbReference>